<sequence length="698" mass="74958">MTALSAPAVQKPVVPAARPARVDIQALRALAVALVVVYHFWPARLGGGFVGVDVFFVISGFLITSHLLSKPPTTGRGLTEFWGRRIRRLLPAAGTVLLITLLGTAIFAPTTLWQSTGLQSVFAGLYIENWFLAGQSVDYLAADAPPTPVQHYWSLSIEEQFYLVWPVLFFLVWMLVRARPRRAIGIVLSLVVGASLLASVVGVVVDPAASYFVTWTRAWELGAGGLLAFAAPWLAERMRARPGAAALLAWAGFLVILASAVLITPAMPFPGWIALAPVAGTLMVIAASDPAGRRSPAPIARLRGVQTLGDISYSVYLWHWPAVVLVPYALGREMNWFDKAIAIAVVVLLSLATKRWIEDRFRGRKPLGTPLRRSYIAMVAIMAVVAASGLSLAGVAAAEERRTAAQIQQGLDAELDCFGAAAMRDAGCEPAGDELYTSPVFAAGDKPAAYEDDCWVLGDLSGWKTCHYGSDDPEATRVALVGNSHAGHWLPALQQLADEENWSITTYLISVCYTVEVPIGMPTAEQRENCGEWNARAIDEIAAGGYDLIVTSNRTSMPLAGMSYEETQSAARTPYRDVLAQWAASDTPVLVMRDTPVPQVTTVPDCVAAADDALDACESTMASIPVDPMADAVEELGSPDVEVLDLTHRFCADGVCRSIIGGVIAYFDQNHMTETFAATLAPDILPAAQELIALGRDE</sequence>
<feature type="transmembrane region" description="Helical" evidence="1">
    <location>
        <begin position="313"/>
        <end position="330"/>
    </location>
</feature>
<dbReference type="PANTHER" id="PTHR23028">
    <property type="entry name" value="ACETYLTRANSFERASE"/>
    <property type="match status" value="1"/>
</dbReference>
<name>A0A975FN97_9MICO</name>
<evidence type="ECO:0000256" key="1">
    <source>
        <dbReference type="SAM" id="Phobius"/>
    </source>
</evidence>
<feature type="transmembrane region" description="Helical" evidence="1">
    <location>
        <begin position="49"/>
        <end position="68"/>
    </location>
</feature>
<protein>
    <submittedName>
        <fullName evidence="4">Acyltransferase</fullName>
    </submittedName>
</protein>
<dbReference type="InterPro" id="IPR043968">
    <property type="entry name" value="SGNH"/>
</dbReference>
<accession>A0A975FN97</accession>
<keyword evidence="1" id="KW-1133">Transmembrane helix</keyword>
<dbReference type="InterPro" id="IPR002656">
    <property type="entry name" value="Acyl_transf_3_dom"/>
</dbReference>
<gene>
    <name evidence="4" type="ORF">G127AT_03245</name>
</gene>
<feature type="transmembrane region" description="Helical" evidence="1">
    <location>
        <begin position="160"/>
        <end position="176"/>
    </location>
</feature>
<dbReference type="Pfam" id="PF19040">
    <property type="entry name" value="SGNH"/>
    <property type="match status" value="1"/>
</dbReference>
<feature type="transmembrane region" description="Helical" evidence="1">
    <location>
        <begin position="336"/>
        <end position="353"/>
    </location>
</feature>
<dbReference type="PANTHER" id="PTHR23028:SF53">
    <property type="entry name" value="ACYL_TRANSF_3 DOMAIN-CONTAINING PROTEIN"/>
    <property type="match status" value="1"/>
</dbReference>
<evidence type="ECO:0000259" key="2">
    <source>
        <dbReference type="Pfam" id="PF01757"/>
    </source>
</evidence>
<feature type="transmembrane region" description="Helical" evidence="1">
    <location>
        <begin position="272"/>
        <end position="292"/>
    </location>
</feature>
<keyword evidence="1" id="KW-0812">Transmembrane</keyword>
<dbReference type="EMBL" id="CP071696">
    <property type="protein sequence ID" value="QTX05259.1"/>
    <property type="molecule type" value="Genomic_DNA"/>
</dbReference>
<evidence type="ECO:0000313" key="5">
    <source>
        <dbReference type="Proteomes" id="UP000671914"/>
    </source>
</evidence>
<proteinExistence type="predicted"/>
<keyword evidence="1" id="KW-0472">Membrane</keyword>
<dbReference type="KEGG" id="aarc:G127AT_03245"/>
<feature type="domain" description="Acyltransferase 3" evidence="2">
    <location>
        <begin position="23"/>
        <end position="351"/>
    </location>
</feature>
<feature type="transmembrane region" description="Helical" evidence="1">
    <location>
        <begin position="26"/>
        <end position="43"/>
    </location>
</feature>
<keyword evidence="5" id="KW-1185">Reference proteome</keyword>
<evidence type="ECO:0000259" key="3">
    <source>
        <dbReference type="Pfam" id="PF19040"/>
    </source>
</evidence>
<feature type="transmembrane region" description="Helical" evidence="1">
    <location>
        <begin position="183"/>
        <end position="205"/>
    </location>
</feature>
<organism evidence="4 5">
    <name type="scientific">Agromyces archimandritae</name>
    <dbReference type="NCBI Taxonomy" id="2781962"/>
    <lineage>
        <taxon>Bacteria</taxon>
        <taxon>Bacillati</taxon>
        <taxon>Actinomycetota</taxon>
        <taxon>Actinomycetes</taxon>
        <taxon>Micrococcales</taxon>
        <taxon>Microbacteriaceae</taxon>
        <taxon>Agromyces</taxon>
    </lineage>
</organism>
<feature type="transmembrane region" description="Helical" evidence="1">
    <location>
        <begin position="89"/>
        <end position="108"/>
    </location>
</feature>
<dbReference type="GO" id="GO:0016747">
    <property type="term" value="F:acyltransferase activity, transferring groups other than amino-acyl groups"/>
    <property type="evidence" value="ECO:0007669"/>
    <property type="project" value="InterPro"/>
</dbReference>
<keyword evidence="4" id="KW-0012">Acyltransferase</keyword>
<dbReference type="Proteomes" id="UP000671914">
    <property type="component" value="Chromosome"/>
</dbReference>
<feature type="transmembrane region" description="Helical" evidence="1">
    <location>
        <begin position="247"/>
        <end position="266"/>
    </location>
</feature>
<evidence type="ECO:0000313" key="4">
    <source>
        <dbReference type="EMBL" id="QTX05259.1"/>
    </source>
</evidence>
<reference evidence="4" key="1">
    <citation type="submission" date="2021-03" db="EMBL/GenBank/DDBJ databases">
        <title>Agromyces archimandritus sp. nov., isolated from the cockroach Archimandrita tessellata.</title>
        <authorList>
            <person name="Guzman J."/>
            <person name="Ortuzar M."/>
            <person name="Poehlein A."/>
            <person name="Daniel R."/>
            <person name="Trujillo M."/>
            <person name="Vilcinskas A."/>
        </authorList>
    </citation>
    <scope>NUCLEOTIDE SEQUENCE</scope>
    <source>
        <strain evidence="4">G127AT</strain>
    </source>
</reference>
<dbReference type="GO" id="GO:0009103">
    <property type="term" value="P:lipopolysaccharide biosynthetic process"/>
    <property type="evidence" value="ECO:0007669"/>
    <property type="project" value="TreeGrafter"/>
</dbReference>
<dbReference type="GO" id="GO:0016020">
    <property type="term" value="C:membrane"/>
    <property type="evidence" value="ECO:0007669"/>
    <property type="project" value="TreeGrafter"/>
</dbReference>
<dbReference type="InterPro" id="IPR050879">
    <property type="entry name" value="Acyltransferase_3"/>
</dbReference>
<feature type="domain" description="SGNH" evidence="3">
    <location>
        <begin position="462"/>
        <end position="686"/>
    </location>
</feature>
<dbReference type="RefSeq" id="WP_210899739.1">
    <property type="nucleotide sequence ID" value="NZ_CP071696.1"/>
</dbReference>
<feature type="transmembrane region" description="Helical" evidence="1">
    <location>
        <begin position="217"/>
        <end position="235"/>
    </location>
</feature>
<keyword evidence="4" id="KW-0808">Transferase</keyword>
<dbReference type="Pfam" id="PF01757">
    <property type="entry name" value="Acyl_transf_3"/>
    <property type="match status" value="1"/>
</dbReference>
<feature type="transmembrane region" description="Helical" evidence="1">
    <location>
        <begin position="374"/>
        <end position="398"/>
    </location>
</feature>
<dbReference type="AlphaFoldDB" id="A0A975FN97"/>